<accession>A0A815TEK7</accession>
<dbReference type="SMART" id="SM00980">
    <property type="entry name" value="THAP"/>
    <property type="match status" value="1"/>
</dbReference>
<dbReference type="SUPFAM" id="SSF57716">
    <property type="entry name" value="Glucocorticoid receptor-like (DNA-binding domain)"/>
    <property type="match status" value="1"/>
</dbReference>
<keyword evidence="1" id="KW-0479">Metal-binding</keyword>
<evidence type="ECO:0000256" key="4">
    <source>
        <dbReference type="ARBA" id="ARBA00023125"/>
    </source>
</evidence>
<evidence type="ECO:0000313" key="8">
    <source>
        <dbReference type="Proteomes" id="UP000663852"/>
    </source>
</evidence>
<keyword evidence="4 5" id="KW-0238">DNA-binding</keyword>
<feature type="domain" description="THAP-type" evidence="6">
    <location>
        <begin position="1"/>
        <end position="82"/>
    </location>
</feature>
<dbReference type="GO" id="GO:0003677">
    <property type="term" value="F:DNA binding"/>
    <property type="evidence" value="ECO:0007669"/>
    <property type="project" value="UniProtKB-UniRule"/>
</dbReference>
<dbReference type="Gene3D" id="6.20.210.20">
    <property type="entry name" value="THAP domain"/>
    <property type="match status" value="1"/>
</dbReference>
<protein>
    <recommendedName>
        <fullName evidence="6">THAP-type domain-containing protein</fullName>
    </recommendedName>
</protein>
<evidence type="ECO:0000256" key="1">
    <source>
        <dbReference type="ARBA" id="ARBA00022723"/>
    </source>
</evidence>
<evidence type="ECO:0000256" key="2">
    <source>
        <dbReference type="ARBA" id="ARBA00022771"/>
    </source>
</evidence>
<evidence type="ECO:0000256" key="3">
    <source>
        <dbReference type="ARBA" id="ARBA00022833"/>
    </source>
</evidence>
<comment type="caution">
    <text evidence="7">The sequence shown here is derived from an EMBL/GenBank/DDBJ whole genome shotgun (WGS) entry which is preliminary data.</text>
</comment>
<sequence length="253" mass="29255">MGRRCVACLKQDTPTNNSSFHRFPKDPNLQQIWLQLLNVHDSNDATHKRVCDSHFDSSPFTTTSNNQKKLKRLKHGALPTNLTISTQLTSSSCTISTQTDLNLDDLSILFQQLSTYEQKVFQITICIDRFRDDDIKIKYYTGFRSYNQPSNPQAQQDTWSNYKNTNTAKDLQHKHFPLIQPPFLERKAQLSPKKVIETRITARHRIHVERCRTIPYSDPIGLVDLETREVTCGHFSTCSWPKSEMGIRLITKT</sequence>
<keyword evidence="3" id="KW-0862">Zinc</keyword>
<dbReference type="EMBL" id="CAJNOJ010000670">
    <property type="protein sequence ID" value="CAF1507263.1"/>
    <property type="molecule type" value="Genomic_DNA"/>
</dbReference>
<evidence type="ECO:0000259" key="6">
    <source>
        <dbReference type="PROSITE" id="PS50950"/>
    </source>
</evidence>
<evidence type="ECO:0000256" key="5">
    <source>
        <dbReference type="PROSITE-ProRule" id="PRU00309"/>
    </source>
</evidence>
<evidence type="ECO:0000313" key="7">
    <source>
        <dbReference type="EMBL" id="CAF1507263.1"/>
    </source>
</evidence>
<name>A0A815TEK7_ADIRI</name>
<dbReference type="SMART" id="SM00692">
    <property type="entry name" value="DM3"/>
    <property type="match status" value="1"/>
</dbReference>
<dbReference type="OrthoDB" id="6588859at2759"/>
<dbReference type="InterPro" id="IPR006612">
    <property type="entry name" value="THAP_Znf"/>
</dbReference>
<dbReference type="Proteomes" id="UP000663852">
    <property type="component" value="Unassembled WGS sequence"/>
</dbReference>
<dbReference type="AlphaFoldDB" id="A0A815TEK7"/>
<keyword evidence="2 5" id="KW-0863">Zinc-finger</keyword>
<proteinExistence type="predicted"/>
<dbReference type="Pfam" id="PF05485">
    <property type="entry name" value="THAP"/>
    <property type="match status" value="1"/>
</dbReference>
<reference evidence="7" key="1">
    <citation type="submission" date="2021-02" db="EMBL/GenBank/DDBJ databases">
        <authorList>
            <person name="Nowell W R."/>
        </authorList>
    </citation>
    <scope>NUCLEOTIDE SEQUENCE</scope>
</reference>
<organism evidence="7 8">
    <name type="scientific">Adineta ricciae</name>
    <name type="common">Rotifer</name>
    <dbReference type="NCBI Taxonomy" id="249248"/>
    <lineage>
        <taxon>Eukaryota</taxon>
        <taxon>Metazoa</taxon>
        <taxon>Spiralia</taxon>
        <taxon>Gnathifera</taxon>
        <taxon>Rotifera</taxon>
        <taxon>Eurotatoria</taxon>
        <taxon>Bdelloidea</taxon>
        <taxon>Adinetida</taxon>
        <taxon>Adinetidae</taxon>
        <taxon>Adineta</taxon>
    </lineage>
</organism>
<dbReference type="PANTHER" id="PTHR23080">
    <property type="entry name" value="THAP DOMAIN PROTEIN"/>
    <property type="match status" value="1"/>
</dbReference>
<gene>
    <name evidence="7" type="ORF">EDS130_LOCUS43012</name>
</gene>
<dbReference type="InterPro" id="IPR038441">
    <property type="entry name" value="THAP_Znf_sf"/>
</dbReference>
<dbReference type="GO" id="GO:0008270">
    <property type="term" value="F:zinc ion binding"/>
    <property type="evidence" value="ECO:0007669"/>
    <property type="project" value="UniProtKB-KW"/>
</dbReference>
<dbReference type="PROSITE" id="PS50950">
    <property type="entry name" value="ZF_THAP"/>
    <property type="match status" value="1"/>
</dbReference>